<feature type="transmembrane region" description="Helical" evidence="5">
    <location>
        <begin position="168"/>
        <end position="189"/>
    </location>
</feature>
<reference evidence="7 8" key="1">
    <citation type="submission" date="2016-03" db="EMBL/GenBank/DDBJ databases">
        <title>Cyphomyrmex costatus WGS genome.</title>
        <authorList>
            <person name="Nygaard S."/>
            <person name="Hu H."/>
            <person name="Boomsma J."/>
            <person name="Zhang G."/>
        </authorList>
    </citation>
    <scope>NUCLEOTIDE SEQUENCE [LARGE SCALE GENOMIC DNA]</scope>
    <source>
        <strain evidence="7">MS0001</strain>
        <tissue evidence="7">Whole body</tissue>
    </source>
</reference>
<proteinExistence type="predicted"/>
<feature type="transmembrane region" description="Helical" evidence="5">
    <location>
        <begin position="80"/>
        <end position="100"/>
    </location>
</feature>
<dbReference type="GO" id="GO:0015232">
    <property type="term" value="F:heme transmembrane transporter activity"/>
    <property type="evidence" value="ECO:0007669"/>
    <property type="project" value="TreeGrafter"/>
</dbReference>
<dbReference type="OrthoDB" id="422206at2759"/>
<name>A0A195CW64_9HYME</name>
<feature type="transmembrane region" description="Helical" evidence="5">
    <location>
        <begin position="395"/>
        <end position="419"/>
    </location>
</feature>
<dbReference type="KEGG" id="ccoa:108772162"/>
<dbReference type="EMBL" id="KQ977220">
    <property type="protein sequence ID" value="KYN04923.1"/>
    <property type="molecule type" value="Genomic_DNA"/>
</dbReference>
<feature type="transmembrane region" description="Helical" evidence="5">
    <location>
        <begin position="43"/>
        <end position="60"/>
    </location>
</feature>
<feature type="transmembrane region" description="Helical" evidence="5">
    <location>
        <begin position="209"/>
        <end position="229"/>
    </location>
</feature>
<dbReference type="PANTHER" id="PTHR10924:SF4">
    <property type="entry name" value="GH15861P"/>
    <property type="match status" value="1"/>
</dbReference>
<evidence type="ECO:0000256" key="3">
    <source>
        <dbReference type="ARBA" id="ARBA00022989"/>
    </source>
</evidence>
<feature type="transmembrane region" description="Helical" evidence="5">
    <location>
        <begin position="268"/>
        <end position="295"/>
    </location>
</feature>
<dbReference type="PROSITE" id="PS50850">
    <property type="entry name" value="MFS"/>
    <property type="match status" value="1"/>
</dbReference>
<evidence type="ECO:0000313" key="7">
    <source>
        <dbReference type="EMBL" id="KYN04923.1"/>
    </source>
</evidence>
<dbReference type="InterPro" id="IPR036259">
    <property type="entry name" value="MFS_trans_sf"/>
</dbReference>
<dbReference type="GO" id="GO:0097037">
    <property type="term" value="P:heme export"/>
    <property type="evidence" value="ECO:0007669"/>
    <property type="project" value="TreeGrafter"/>
</dbReference>
<evidence type="ECO:0000256" key="5">
    <source>
        <dbReference type="SAM" id="Phobius"/>
    </source>
</evidence>
<feature type="transmembrane region" description="Helical" evidence="5">
    <location>
        <begin position="136"/>
        <end position="156"/>
    </location>
</feature>
<dbReference type="SUPFAM" id="SSF103473">
    <property type="entry name" value="MFS general substrate transporter"/>
    <property type="match status" value="1"/>
</dbReference>
<feature type="transmembrane region" description="Helical" evidence="5">
    <location>
        <begin position="425"/>
        <end position="445"/>
    </location>
</feature>
<keyword evidence="4 5" id="KW-0472">Membrane</keyword>
<sequence length="481" mass="53956">MGNKNLDENQSKILTNKDSTKITEAGELIDVEPLKLKVYKKRWLMLIIFMIYAASNSQWIEYSIITNIITKYYGVSSRMVDWTSMSFMAFYVTFIFPVSYMTDKCGLRWTITIGAGLNCLGAWIKTLSIQPDRFYIAFIGHSIVALAQTTVLPIPGRLAAQWFPANQISTATSLSIFGNQFGVALYFLLGPIIVKNHNNLDDIGEDLSRLCWIVAIFCTIAFALVITLFQDKPKLPPSETRALQKMNRTKKGEEFVEPIKRLCKNKNFIMLCNSYGLNTGVFITVSTLLNQIFLAHFENGEEDAGRIGLATILTGMAGSISFGIILDKTHKFKQTAMTVYLLTLCSQILFAVFTCMGVKWMVYMSAIFLGYFMSGYLTMGYDLCTEFTYPESENIAAGVLNITTSTYSMILIISLGLLMNMYGDIPVHIGLCLTLLLGFILTAMTKDEQRRQNAKKKAQYEGIESNVDGVPETIQLTYTIT</sequence>
<keyword evidence="7" id="KW-0675">Receptor</keyword>
<dbReference type="InterPro" id="IPR011701">
    <property type="entry name" value="MFS"/>
</dbReference>
<dbReference type="GO" id="GO:0016020">
    <property type="term" value="C:membrane"/>
    <property type="evidence" value="ECO:0007669"/>
    <property type="project" value="UniProtKB-SubCell"/>
</dbReference>
<feature type="transmembrane region" description="Helical" evidence="5">
    <location>
        <begin position="338"/>
        <end position="354"/>
    </location>
</feature>
<evidence type="ECO:0000313" key="8">
    <source>
        <dbReference type="Proteomes" id="UP000078542"/>
    </source>
</evidence>
<evidence type="ECO:0000256" key="2">
    <source>
        <dbReference type="ARBA" id="ARBA00022692"/>
    </source>
</evidence>
<keyword evidence="8" id="KW-1185">Reference proteome</keyword>
<evidence type="ECO:0000256" key="4">
    <source>
        <dbReference type="ARBA" id="ARBA00023136"/>
    </source>
</evidence>
<evidence type="ECO:0000259" key="6">
    <source>
        <dbReference type="PROSITE" id="PS50850"/>
    </source>
</evidence>
<dbReference type="Gene3D" id="1.20.1250.20">
    <property type="entry name" value="MFS general substrate transporter like domains"/>
    <property type="match status" value="2"/>
</dbReference>
<keyword evidence="3 5" id="KW-1133">Transmembrane helix</keyword>
<dbReference type="PANTHER" id="PTHR10924">
    <property type="entry name" value="MAJOR FACILITATOR SUPERFAMILY PROTEIN-RELATED"/>
    <property type="match status" value="1"/>
</dbReference>
<feature type="domain" description="Major facilitator superfamily (MFS) profile" evidence="6">
    <location>
        <begin position="42"/>
        <end position="450"/>
    </location>
</feature>
<organism evidence="7 8">
    <name type="scientific">Cyphomyrmex costatus</name>
    <dbReference type="NCBI Taxonomy" id="456900"/>
    <lineage>
        <taxon>Eukaryota</taxon>
        <taxon>Metazoa</taxon>
        <taxon>Ecdysozoa</taxon>
        <taxon>Arthropoda</taxon>
        <taxon>Hexapoda</taxon>
        <taxon>Insecta</taxon>
        <taxon>Pterygota</taxon>
        <taxon>Neoptera</taxon>
        <taxon>Endopterygota</taxon>
        <taxon>Hymenoptera</taxon>
        <taxon>Apocrita</taxon>
        <taxon>Aculeata</taxon>
        <taxon>Formicoidea</taxon>
        <taxon>Formicidae</taxon>
        <taxon>Myrmicinae</taxon>
        <taxon>Cyphomyrmex</taxon>
    </lineage>
</organism>
<dbReference type="AlphaFoldDB" id="A0A195CW64"/>
<dbReference type="InterPro" id="IPR049680">
    <property type="entry name" value="FLVCR1-2_SLC49-like"/>
</dbReference>
<feature type="transmembrane region" description="Helical" evidence="5">
    <location>
        <begin position="360"/>
        <end position="383"/>
    </location>
</feature>
<keyword evidence="2 5" id="KW-0812">Transmembrane</keyword>
<dbReference type="Proteomes" id="UP000078542">
    <property type="component" value="Unassembled WGS sequence"/>
</dbReference>
<dbReference type="STRING" id="456900.A0A195CW64"/>
<evidence type="ECO:0000256" key="1">
    <source>
        <dbReference type="ARBA" id="ARBA00004141"/>
    </source>
</evidence>
<comment type="subcellular location">
    <subcellularLocation>
        <location evidence="1">Membrane</location>
        <topology evidence="1">Multi-pass membrane protein</topology>
    </subcellularLocation>
</comment>
<protein>
    <submittedName>
        <fullName evidence="7">Feline leukemia virus subgroup C receptor-related protein 2</fullName>
    </submittedName>
</protein>
<gene>
    <name evidence="7" type="ORF">ALC62_04308</name>
</gene>
<dbReference type="GO" id="GO:0020037">
    <property type="term" value="F:heme binding"/>
    <property type="evidence" value="ECO:0007669"/>
    <property type="project" value="TreeGrafter"/>
</dbReference>
<accession>A0A195CW64</accession>
<dbReference type="InterPro" id="IPR020846">
    <property type="entry name" value="MFS_dom"/>
</dbReference>
<dbReference type="Pfam" id="PF07690">
    <property type="entry name" value="MFS_1"/>
    <property type="match status" value="1"/>
</dbReference>
<feature type="transmembrane region" description="Helical" evidence="5">
    <location>
        <begin position="307"/>
        <end position="326"/>
    </location>
</feature>